<proteinExistence type="predicted"/>
<feature type="compositionally biased region" description="Low complexity" evidence="1">
    <location>
        <begin position="92"/>
        <end position="101"/>
    </location>
</feature>
<dbReference type="EMBL" id="GL732762">
    <property type="protein sequence ID" value="EFX65129.1"/>
    <property type="molecule type" value="Genomic_DNA"/>
</dbReference>
<evidence type="ECO:0000313" key="3">
    <source>
        <dbReference type="Proteomes" id="UP000000305"/>
    </source>
</evidence>
<dbReference type="OrthoDB" id="6352952at2759"/>
<dbReference type="InterPro" id="IPR043128">
    <property type="entry name" value="Rev_trsase/Diguanyl_cyclase"/>
</dbReference>
<dbReference type="HOGENOM" id="CLU_1278782_0_0_1"/>
<evidence type="ECO:0000313" key="2">
    <source>
        <dbReference type="EMBL" id="EFX65129.1"/>
    </source>
</evidence>
<dbReference type="Gene3D" id="3.30.70.270">
    <property type="match status" value="1"/>
</dbReference>
<sequence length="216" mass="24727">MKSVRGLEEMRTGSRRHEANIQLLTTQLGDFRLQVQDQMNSIRTHFSQTVNEFYQKIVERQNSMGYRLSSVVDELSAVKSKVRNIPLQATAGASDQAGAADNDVPTESLWKPERSSEEIRGVLTTYCYIRICVDHTRLNKFVMRPTHPTRRTPREAVAEIDDDATFFSSFYAANGFYQIPLHPDSQHLTTLMTPWGRYRILRASMGLSCSSDKYNR</sequence>
<feature type="region of interest" description="Disordered" evidence="1">
    <location>
        <begin position="92"/>
        <end position="111"/>
    </location>
</feature>
<evidence type="ECO:0008006" key="4">
    <source>
        <dbReference type="Google" id="ProtNLM"/>
    </source>
</evidence>
<accession>E9HT01</accession>
<keyword evidence="3" id="KW-1185">Reference proteome</keyword>
<dbReference type="Proteomes" id="UP000000305">
    <property type="component" value="Unassembled WGS sequence"/>
</dbReference>
<dbReference type="SUPFAM" id="SSF56672">
    <property type="entry name" value="DNA/RNA polymerases"/>
    <property type="match status" value="1"/>
</dbReference>
<evidence type="ECO:0000256" key="1">
    <source>
        <dbReference type="SAM" id="MobiDB-lite"/>
    </source>
</evidence>
<protein>
    <recommendedName>
        <fullName evidence="4">Reverse transcriptase domain-containing protein</fullName>
    </recommendedName>
</protein>
<organism evidence="2 3">
    <name type="scientific">Daphnia pulex</name>
    <name type="common">Water flea</name>
    <dbReference type="NCBI Taxonomy" id="6669"/>
    <lineage>
        <taxon>Eukaryota</taxon>
        <taxon>Metazoa</taxon>
        <taxon>Ecdysozoa</taxon>
        <taxon>Arthropoda</taxon>
        <taxon>Crustacea</taxon>
        <taxon>Branchiopoda</taxon>
        <taxon>Diplostraca</taxon>
        <taxon>Cladocera</taxon>
        <taxon>Anomopoda</taxon>
        <taxon>Daphniidae</taxon>
        <taxon>Daphnia</taxon>
    </lineage>
</organism>
<dbReference type="GO" id="GO:0071897">
    <property type="term" value="P:DNA biosynthetic process"/>
    <property type="evidence" value="ECO:0007669"/>
    <property type="project" value="UniProtKB-ARBA"/>
</dbReference>
<reference evidence="2 3" key="1">
    <citation type="journal article" date="2011" name="Science">
        <title>The ecoresponsive genome of Daphnia pulex.</title>
        <authorList>
            <person name="Colbourne J.K."/>
            <person name="Pfrender M.E."/>
            <person name="Gilbert D."/>
            <person name="Thomas W.K."/>
            <person name="Tucker A."/>
            <person name="Oakley T.H."/>
            <person name="Tokishita S."/>
            <person name="Aerts A."/>
            <person name="Arnold G.J."/>
            <person name="Basu M.K."/>
            <person name="Bauer D.J."/>
            <person name="Caceres C.E."/>
            <person name="Carmel L."/>
            <person name="Casola C."/>
            <person name="Choi J.H."/>
            <person name="Detter J.C."/>
            <person name="Dong Q."/>
            <person name="Dusheyko S."/>
            <person name="Eads B.D."/>
            <person name="Frohlich T."/>
            <person name="Geiler-Samerotte K.A."/>
            <person name="Gerlach D."/>
            <person name="Hatcher P."/>
            <person name="Jogdeo S."/>
            <person name="Krijgsveld J."/>
            <person name="Kriventseva E.V."/>
            <person name="Kultz D."/>
            <person name="Laforsch C."/>
            <person name="Lindquist E."/>
            <person name="Lopez J."/>
            <person name="Manak J.R."/>
            <person name="Muller J."/>
            <person name="Pangilinan J."/>
            <person name="Patwardhan R.P."/>
            <person name="Pitluck S."/>
            <person name="Pritham E.J."/>
            <person name="Rechtsteiner A."/>
            <person name="Rho M."/>
            <person name="Rogozin I.B."/>
            <person name="Sakarya O."/>
            <person name="Salamov A."/>
            <person name="Schaack S."/>
            <person name="Shapiro H."/>
            <person name="Shiga Y."/>
            <person name="Skalitzky C."/>
            <person name="Smith Z."/>
            <person name="Souvorov A."/>
            <person name="Sung W."/>
            <person name="Tang Z."/>
            <person name="Tsuchiya D."/>
            <person name="Tu H."/>
            <person name="Vos H."/>
            <person name="Wang M."/>
            <person name="Wolf Y.I."/>
            <person name="Yamagata H."/>
            <person name="Yamada T."/>
            <person name="Ye Y."/>
            <person name="Shaw J.R."/>
            <person name="Andrews J."/>
            <person name="Crease T.J."/>
            <person name="Tang H."/>
            <person name="Lucas S.M."/>
            <person name="Robertson H.M."/>
            <person name="Bork P."/>
            <person name="Koonin E.V."/>
            <person name="Zdobnov E.M."/>
            <person name="Grigoriev I.V."/>
            <person name="Lynch M."/>
            <person name="Boore J.L."/>
        </authorList>
    </citation>
    <scope>NUCLEOTIDE SEQUENCE [LARGE SCALE GENOMIC DNA]</scope>
</reference>
<dbReference type="InParanoid" id="E9HT01"/>
<dbReference type="AlphaFoldDB" id="E9HT01"/>
<dbReference type="Gene3D" id="3.10.10.10">
    <property type="entry name" value="HIV Type 1 Reverse Transcriptase, subunit A, domain 1"/>
    <property type="match status" value="1"/>
</dbReference>
<gene>
    <name evidence="2" type="ORF">DAPPUDRAFT_265179</name>
</gene>
<dbReference type="KEGG" id="dpx:DAPPUDRAFT_265179"/>
<dbReference type="InterPro" id="IPR043502">
    <property type="entry name" value="DNA/RNA_pol_sf"/>
</dbReference>
<name>E9HT01_DAPPU</name>